<dbReference type="Proteomes" id="UP001234989">
    <property type="component" value="Chromosome 7"/>
</dbReference>
<dbReference type="EMBL" id="CP133618">
    <property type="protein sequence ID" value="WMV37914.1"/>
    <property type="molecule type" value="Genomic_DNA"/>
</dbReference>
<organism evidence="3 4">
    <name type="scientific">Solanum verrucosum</name>
    <dbReference type="NCBI Taxonomy" id="315347"/>
    <lineage>
        <taxon>Eukaryota</taxon>
        <taxon>Viridiplantae</taxon>
        <taxon>Streptophyta</taxon>
        <taxon>Embryophyta</taxon>
        <taxon>Tracheophyta</taxon>
        <taxon>Spermatophyta</taxon>
        <taxon>Magnoliopsida</taxon>
        <taxon>eudicotyledons</taxon>
        <taxon>Gunneridae</taxon>
        <taxon>Pentapetalae</taxon>
        <taxon>asterids</taxon>
        <taxon>lamiids</taxon>
        <taxon>Solanales</taxon>
        <taxon>Solanaceae</taxon>
        <taxon>Solanoideae</taxon>
        <taxon>Solaneae</taxon>
        <taxon>Solanum</taxon>
    </lineage>
</organism>
<dbReference type="InterPro" id="IPR046796">
    <property type="entry name" value="Transposase_32_dom"/>
</dbReference>
<evidence type="ECO:0000259" key="2">
    <source>
        <dbReference type="Pfam" id="PF20167"/>
    </source>
</evidence>
<proteinExistence type="predicted"/>
<feature type="domain" description="Putative plant transposon protein" evidence="2">
    <location>
        <begin position="128"/>
        <end position="245"/>
    </location>
</feature>
<protein>
    <recommendedName>
        <fullName evidence="2">Putative plant transposon protein domain-containing protein</fullName>
    </recommendedName>
</protein>
<dbReference type="PANTHER" id="PTHR33180:SF31">
    <property type="entry name" value="POLYPROTEIN PROTEIN"/>
    <property type="match status" value="1"/>
</dbReference>
<feature type="region of interest" description="Disordered" evidence="1">
    <location>
        <begin position="1"/>
        <end position="58"/>
    </location>
</feature>
<sequence length="373" mass="41364">MARSKGKKKRKGHVVPIPADGSSDSEGAFATHLTTSDIEGHSGDSSPSSFSEPEDDQLNHAWRAELRSKAINDPARISVPPTPPPPPAHIVEQGPPAQLLPPRSLNIFKAEGLRTILEEKRLSIDLVVNRYLEKKNLDDLKGWLAPLISDVTPRWIKVGPPNKMKDLNVAARYWFGFISSTLMPSQNESIIQHPKTASLSCIMDRERLNLSLIVEKEMTMRAEQSQTSIFFPFLITELCRQARVPVIAKMDVEVTPTSSTDIRQIKAECMRDEVDRRRAAPGDTSPVVDVDILSTEAILPPQAIKHKEVVGPALIEWAIAATFSPIRAKLREHMESIEAHRFALDALMVRVEACEQVRGYSDVVTALKADILG</sequence>
<keyword evidence="4" id="KW-1185">Reference proteome</keyword>
<evidence type="ECO:0000313" key="3">
    <source>
        <dbReference type="EMBL" id="WMV37914.1"/>
    </source>
</evidence>
<feature type="compositionally biased region" description="Basic residues" evidence="1">
    <location>
        <begin position="1"/>
        <end position="13"/>
    </location>
</feature>
<dbReference type="Pfam" id="PF20167">
    <property type="entry name" value="Transposase_32"/>
    <property type="match status" value="1"/>
</dbReference>
<name>A0AAF0U2D1_SOLVR</name>
<accession>A0AAF0U2D1</accession>
<gene>
    <name evidence="3" type="ORF">MTR67_031299</name>
</gene>
<dbReference type="PANTHER" id="PTHR33180">
    <property type="entry name" value="PHOTOSYSTEM II CP43 REACTION CENTER PROTEIN"/>
    <property type="match status" value="1"/>
</dbReference>
<reference evidence="3" key="1">
    <citation type="submission" date="2023-08" db="EMBL/GenBank/DDBJ databases">
        <title>A de novo genome assembly of Solanum verrucosum Schlechtendal, a Mexican diploid species geographically isolated from the other diploid A-genome species in potato relatives.</title>
        <authorList>
            <person name="Hosaka K."/>
        </authorList>
    </citation>
    <scope>NUCLEOTIDE SEQUENCE</scope>
    <source>
        <tissue evidence="3">Young leaves</tissue>
    </source>
</reference>
<dbReference type="AlphaFoldDB" id="A0AAF0U2D1"/>
<evidence type="ECO:0000313" key="4">
    <source>
        <dbReference type="Proteomes" id="UP001234989"/>
    </source>
</evidence>
<evidence type="ECO:0000256" key="1">
    <source>
        <dbReference type="SAM" id="MobiDB-lite"/>
    </source>
</evidence>